<gene>
    <name evidence="1" type="ORF">B5G21_06530</name>
</gene>
<dbReference type="AlphaFoldDB" id="A0A1Y3U8Z3"/>
<organism evidence="1 2">
    <name type="scientific">Enorma massiliensis</name>
    <dbReference type="NCBI Taxonomy" id="1472761"/>
    <lineage>
        <taxon>Bacteria</taxon>
        <taxon>Bacillati</taxon>
        <taxon>Actinomycetota</taxon>
        <taxon>Coriobacteriia</taxon>
        <taxon>Coriobacteriales</taxon>
        <taxon>Coriobacteriaceae</taxon>
        <taxon>Enorma</taxon>
    </lineage>
</organism>
<evidence type="ECO:0000313" key="1">
    <source>
        <dbReference type="EMBL" id="OUN42869.1"/>
    </source>
</evidence>
<reference evidence="2" key="1">
    <citation type="submission" date="2017-04" db="EMBL/GenBank/DDBJ databases">
        <title>Function of individual gut microbiota members based on whole genome sequencing of pure cultures obtained from chicken caecum.</title>
        <authorList>
            <person name="Medvecky M."/>
            <person name="Cejkova D."/>
            <person name="Polansky O."/>
            <person name="Karasova D."/>
            <person name="Kubasova T."/>
            <person name="Cizek A."/>
            <person name="Rychlik I."/>
        </authorList>
    </citation>
    <scope>NUCLEOTIDE SEQUENCE [LARGE SCALE GENOMIC DNA]</scope>
    <source>
        <strain evidence="2">An70</strain>
    </source>
</reference>
<sequence length="108" mass="11780">MRGLRPIPLRLLAEDAVVRVPDGDGGYGEGVAVSHVRFARTQSVVDDEHRSADAGNGKVYVDALNSDSAFEVPAGSRIDIGGHSYLVAECRRCEDFNGHVHHWELVVR</sequence>
<dbReference type="Pfam" id="PF10665">
    <property type="entry name" value="Minor_capsid_1"/>
    <property type="match status" value="1"/>
</dbReference>
<evidence type="ECO:0000313" key="2">
    <source>
        <dbReference type="Proteomes" id="UP000196560"/>
    </source>
</evidence>
<dbReference type="Proteomes" id="UP000196560">
    <property type="component" value="Unassembled WGS sequence"/>
</dbReference>
<accession>A0A1Y3U8Z3</accession>
<protein>
    <submittedName>
        <fullName evidence="1">Minor capsid protein</fullName>
    </submittedName>
</protein>
<proteinExistence type="predicted"/>
<keyword evidence="2" id="KW-1185">Reference proteome</keyword>
<comment type="caution">
    <text evidence="1">The sequence shown here is derived from an EMBL/GenBank/DDBJ whole genome shotgun (WGS) entry which is preliminary data.</text>
</comment>
<dbReference type="InterPro" id="IPR019612">
    <property type="entry name" value="Minor_capsid_put"/>
</dbReference>
<dbReference type="EMBL" id="NFHO01000006">
    <property type="protein sequence ID" value="OUN42869.1"/>
    <property type="molecule type" value="Genomic_DNA"/>
</dbReference>
<name>A0A1Y3U8Z3_9ACTN</name>